<organism evidence="1 2">
    <name type="scientific">Quercus suber</name>
    <name type="common">Cork oak</name>
    <dbReference type="NCBI Taxonomy" id="58331"/>
    <lineage>
        <taxon>Eukaryota</taxon>
        <taxon>Viridiplantae</taxon>
        <taxon>Streptophyta</taxon>
        <taxon>Embryophyta</taxon>
        <taxon>Tracheophyta</taxon>
        <taxon>Spermatophyta</taxon>
        <taxon>Magnoliopsida</taxon>
        <taxon>eudicotyledons</taxon>
        <taxon>Gunneridae</taxon>
        <taxon>Pentapetalae</taxon>
        <taxon>rosids</taxon>
        <taxon>fabids</taxon>
        <taxon>Fagales</taxon>
        <taxon>Fagaceae</taxon>
        <taxon>Quercus</taxon>
    </lineage>
</organism>
<evidence type="ECO:0000313" key="1">
    <source>
        <dbReference type="EMBL" id="KAK7838885.1"/>
    </source>
</evidence>
<dbReference type="EMBL" id="PKMF04000296">
    <property type="protein sequence ID" value="KAK7838885.1"/>
    <property type="molecule type" value="Genomic_DNA"/>
</dbReference>
<dbReference type="AlphaFoldDB" id="A0AAW0KJ39"/>
<evidence type="ECO:0000313" key="2">
    <source>
        <dbReference type="Proteomes" id="UP000237347"/>
    </source>
</evidence>
<name>A0AAW0KJ39_QUESU</name>
<gene>
    <name evidence="1" type="ORF">CFP56_018992</name>
</gene>
<keyword evidence="2" id="KW-1185">Reference proteome</keyword>
<proteinExistence type="predicted"/>
<accession>A0AAW0KJ39</accession>
<comment type="caution">
    <text evidence="1">The sequence shown here is derived from an EMBL/GenBank/DDBJ whole genome shotgun (WGS) entry which is preliminary data.</text>
</comment>
<reference evidence="1 2" key="1">
    <citation type="journal article" date="2018" name="Sci. Data">
        <title>The draft genome sequence of cork oak.</title>
        <authorList>
            <person name="Ramos A.M."/>
            <person name="Usie A."/>
            <person name="Barbosa P."/>
            <person name="Barros P.M."/>
            <person name="Capote T."/>
            <person name="Chaves I."/>
            <person name="Simoes F."/>
            <person name="Abreu I."/>
            <person name="Carrasquinho I."/>
            <person name="Faro C."/>
            <person name="Guimaraes J.B."/>
            <person name="Mendonca D."/>
            <person name="Nobrega F."/>
            <person name="Rodrigues L."/>
            <person name="Saibo N.J.M."/>
            <person name="Varela M.C."/>
            <person name="Egas C."/>
            <person name="Matos J."/>
            <person name="Miguel C.M."/>
            <person name="Oliveira M.M."/>
            <person name="Ricardo C.P."/>
            <person name="Goncalves S."/>
        </authorList>
    </citation>
    <scope>NUCLEOTIDE SEQUENCE [LARGE SCALE GENOMIC DNA]</scope>
    <source>
        <strain evidence="2">cv. HL8</strain>
    </source>
</reference>
<dbReference type="Proteomes" id="UP000237347">
    <property type="component" value="Unassembled WGS sequence"/>
</dbReference>
<sequence>MDQRKVANIKFQLPLDLGVKEAKGCNRERVLPPRRGLIKRRILSCLVHKFMKIINCGSYHPCLFEDTAILS</sequence>
<protein>
    <submittedName>
        <fullName evidence="1">Uncharacterized protein</fullName>
    </submittedName>
</protein>